<protein>
    <submittedName>
        <fullName evidence="1">Uncharacterized protein</fullName>
    </submittedName>
</protein>
<keyword evidence="2" id="KW-1185">Reference proteome</keyword>
<reference evidence="1" key="1">
    <citation type="submission" date="2022-02" db="EMBL/GenBank/DDBJ databases">
        <authorList>
            <person name="Henning P.M."/>
            <person name="McCubbin A.G."/>
            <person name="Shore J.S."/>
        </authorList>
    </citation>
    <scope>NUCLEOTIDE SEQUENCE</scope>
    <source>
        <strain evidence="1">F60SS</strain>
        <tissue evidence="1">Leaves</tissue>
    </source>
</reference>
<gene>
    <name evidence="1" type="ORF">Tsubulata_038245</name>
</gene>
<evidence type="ECO:0000313" key="1">
    <source>
        <dbReference type="EMBL" id="KAJ4846387.1"/>
    </source>
</evidence>
<name>A0A9Q0GAS2_9ROSI</name>
<sequence length="86" mass="10382">MRSDMVVGGPPRSRRRSRTRSCRGWLVKLRQCCCRGWRWCWCRGGGRRGSGHRLKGEWSPVWWRARRKRKVQEKLKSFTDHMHFPA</sequence>
<proteinExistence type="predicted"/>
<evidence type="ECO:0000313" key="2">
    <source>
        <dbReference type="Proteomes" id="UP001141552"/>
    </source>
</evidence>
<comment type="caution">
    <text evidence="1">The sequence shown here is derived from an EMBL/GenBank/DDBJ whole genome shotgun (WGS) entry which is preliminary data.</text>
</comment>
<organism evidence="1 2">
    <name type="scientific">Turnera subulata</name>
    <dbReference type="NCBI Taxonomy" id="218843"/>
    <lineage>
        <taxon>Eukaryota</taxon>
        <taxon>Viridiplantae</taxon>
        <taxon>Streptophyta</taxon>
        <taxon>Embryophyta</taxon>
        <taxon>Tracheophyta</taxon>
        <taxon>Spermatophyta</taxon>
        <taxon>Magnoliopsida</taxon>
        <taxon>eudicotyledons</taxon>
        <taxon>Gunneridae</taxon>
        <taxon>Pentapetalae</taxon>
        <taxon>rosids</taxon>
        <taxon>fabids</taxon>
        <taxon>Malpighiales</taxon>
        <taxon>Passifloraceae</taxon>
        <taxon>Turnera</taxon>
    </lineage>
</organism>
<reference evidence="1" key="2">
    <citation type="journal article" date="2023" name="Plants (Basel)">
        <title>Annotation of the Turnera subulata (Passifloraceae) Draft Genome Reveals the S-Locus Evolved after the Divergence of Turneroideae from Passifloroideae in a Stepwise Manner.</title>
        <authorList>
            <person name="Henning P.M."/>
            <person name="Roalson E.H."/>
            <person name="Mir W."/>
            <person name="McCubbin A.G."/>
            <person name="Shore J.S."/>
        </authorList>
    </citation>
    <scope>NUCLEOTIDE SEQUENCE</scope>
    <source>
        <strain evidence="1">F60SS</strain>
    </source>
</reference>
<dbReference type="AlphaFoldDB" id="A0A9Q0GAS2"/>
<accession>A0A9Q0GAS2</accession>
<dbReference type="EMBL" id="JAKUCV010001433">
    <property type="protein sequence ID" value="KAJ4846387.1"/>
    <property type="molecule type" value="Genomic_DNA"/>
</dbReference>
<dbReference type="Proteomes" id="UP001141552">
    <property type="component" value="Unassembled WGS sequence"/>
</dbReference>